<reference evidence="2" key="2">
    <citation type="submission" date="2021-02" db="EMBL/GenBank/DDBJ databases">
        <authorList>
            <person name="Kimball J.A."/>
            <person name="Haas M.W."/>
            <person name="Macchietto M."/>
            <person name="Kono T."/>
            <person name="Duquette J."/>
            <person name="Shao M."/>
        </authorList>
    </citation>
    <scope>NUCLEOTIDE SEQUENCE</scope>
    <source>
        <tissue evidence="2">Fresh leaf tissue</tissue>
    </source>
</reference>
<dbReference type="EMBL" id="JAAALK010000081">
    <property type="protein sequence ID" value="KAG8090546.1"/>
    <property type="molecule type" value="Genomic_DNA"/>
</dbReference>
<evidence type="ECO:0000313" key="2">
    <source>
        <dbReference type="EMBL" id="KAG8090546.1"/>
    </source>
</evidence>
<evidence type="ECO:0000313" key="3">
    <source>
        <dbReference type="Proteomes" id="UP000729402"/>
    </source>
</evidence>
<feature type="signal peptide" evidence="1">
    <location>
        <begin position="1"/>
        <end position="16"/>
    </location>
</feature>
<dbReference type="Proteomes" id="UP000729402">
    <property type="component" value="Unassembled WGS sequence"/>
</dbReference>
<dbReference type="OrthoDB" id="714798at2759"/>
<dbReference type="AlphaFoldDB" id="A0A8J5WL64"/>
<sequence>MQICVLLLALALVAHCSDMMATKVVMEDDGSSVIRPQQDYCKTIVTPGPCDPVSCNTNCRKQVALNAAGTCSSDGCECTYCLEPPRN</sequence>
<organism evidence="2 3">
    <name type="scientific">Zizania palustris</name>
    <name type="common">Northern wild rice</name>
    <dbReference type="NCBI Taxonomy" id="103762"/>
    <lineage>
        <taxon>Eukaryota</taxon>
        <taxon>Viridiplantae</taxon>
        <taxon>Streptophyta</taxon>
        <taxon>Embryophyta</taxon>
        <taxon>Tracheophyta</taxon>
        <taxon>Spermatophyta</taxon>
        <taxon>Magnoliopsida</taxon>
        <taxon>Liliopsida</taxon>
        <taxon>Poales</taxon>
        <taxon>Poaceae</taxon>
        <taxon>BOP clade</taxon>
        <taxon>Oryzoideae</taxon>
        <taxon>Oryzeae</taxon>
        <taxon>Zizaniinae</taxon>
        <taxon>Zizania</taxon>
    </lineage>
</organism>
<evidence type="ECO:0000256" key="1">
    <source>
        <dbReference type="SAM" id="SignalP"/>
    </source>
</evidence>
<keyword evidence="3" id="KW-1185">Reference proteome</keyword>
<name>A0A8J5WL64_ZIZPA</name>
<reference evidence="2" key="1">
    <citation type="journal article" date="2021" name="bioRxiv">
        <title>Whole Genome Assembly and Annotation of Northern Wild Rice, Zizania palustris L., Supports a Whole Genome Duplication in the Zizania Genus.</title>
        <authorList>
            <person name="Haas M."/>
            <person name="Kono T."/>
            <person name="Macchietto M."/>
            <person name="Millas R."/>
            <person name="McGilp L."/>
            <person name="Shao M."/>
            <person name="Duquette J."/>
            <person name="Hirsch C.N."/>
            <person name="Kimball J."/>
        </authorList>
    </citation>
    <scope>NUCLEOTIDE SEQUENCE</scope>
    <source>
        <tissue evidence="2">Fresh leaf tissue</tissue>
    </source>
</reference>
<protein>
    <submittedName>
        <fullName evidence="2">Uncharacterized protein</fullName>
    </submittedName>
</protein>
<gene>
    <name evidence="2" type="ORF">GUJ93_ZPchr0011g27762</name>
</gene>
<accession>A0A8J5WL64</accession>
<feature type="chain" id="PRO_5035306362" evidence="1">
    <location>
        <begin position="17"/>
        <end position="87"/>
    </location>
</feature>
<proteinExistence type="predicted"/>
<comment type="caution">
    <text evidence="2">The sequence shown here is derived from an EMBL/GenBank/DDBJ whole genome shotgun (WGS) entry which is preliminary data.</text>
</comment>
<keyword evidence="1" id="KW-0732">Signal</keyword>